<evidence type="ECO:0000256" key="3">
    <source>
        <dbReference type="ARBA" id="ARBA00022525"/>
    </source>
</evidence>
<dbReference type="PANTHER" id="PTHR46186">
    <property type="entry name" value="CYSTATIN"/>
    <property type="match status" value="1"/>
</dbReference>
<reference evidence="10" key="1">
    <citation type="submission" date="2025-08" db="UniProtKB">
        <authorList>
            <consortium name="RefSeq"/>
        </authorList>
    </citation>
    <scope>IDENTIFICATION</scope>
</reference>
<keyword evidence="5" id="KW-0789">Thiol protease inhibitor</keyword>
<feature type="signal peptide" evidence="7">
    <location>
        <begin position="1"/>
        <end position="16"/>
    </location>
</feature>
<dbReference type="GO" id="GO:0005737">
    <property type="term" value="C:cytoplasm"/>
    <property type="evidence" value="ECO:0007669"/>
    <property type="project" value="TreeGrafter"/>
</dbReference>
<dbReference type="InterPro" id="IPR046350">
    <property type="entry name" value="Cystatin_sf"/>
</dbReference>
<keyword evidence="9" id="KW-1185">Reference proteome</keyword>
<evidence type="ECO:0000256" key="6">
    <source>
        <dbReference type="ARBA" id="ARBA00022729"/>
    </source>
</evidence>
<dbReference type="PROSITE" id="PS00287">
    <property type="entry name" value="CYSTATIN"/>
    <property type="match status" value="1"/>
</dbReference>
<keyword evidence="3" id="KW-0964">Secreted</keyword>
<accession>A0AAJ6VV07</accession>
<dbReference type="KEGG" id="goe:100907198"/>
<dbReference type="GO" id="GO:0004869">
    <property type="term" value="F:cysteine-type endopeptidase inhibitor activity"/>
    <property type="evidence" value="ECO:0007669"/>
    <property type="project" value="UniProtKB-KW"/>
</dbReference>
<dbReference type="PANTHER" id="PTHR46186:SF2">
    <property type="entry name" value="CYSTATIN"/>
    <property type="match status" value="1"/>
</dbReference>
<evidence type="ECO:0000313" key="9">
    <source>
        <dbReference type="Proteomes" id="UP000694867"/>
    </source>
</evidence>
<dbReference type="RefSeq" id="XP_003737400.1">
    <property type="nucleotide sequence ID" value="XM_003737352.2"/>
</dbReference>
<evidence type="ECO:0000259" key="8">
    <source>
        <dbReference type="SMART" id="SM00043"/>
    </source>
</evidence>
<comment type="subcellular location">
    <subcellularLocation>
        <location evidence="1">Secreted</location>
    </subcellularLocation>
</comment>
<evidence type="ECO:0000256" key="7">
    <source>
        <dbReference type="SAM" id="SignalP"/>
    </source>
</evidence>
<evidence type="ECO:0000313" key="10">
    <source>
        <dbReference type="RefSeq" id="XP_003737400.1"/>
    </source>
</evidence>
<dbReference type="GO" id="GO:0005615">
    <property type="term" value="C:extracellular space"/>
    <property type="evidence" value="ECO:0007669"/>
    <property type="project" value="TreeGrafter"/>
</dbReference>
<dbReference type="InterPro" id="IPR018073">
    <property type="entry name" value="Prot_inh_cystat_CS"/>
</dbReference>
<dbReference type="SMART" id="SM00043">
    <property type="entry name" value="CY"/>
    <property type="match status" value="1"/>
</dbReference>
<dbReference type="AlphaFoldDB" id="A0AAJ6VV07"/>
<proteinExistence type="inferred from homology"/>
<evidence type="ECO:0000256" key="4">
    <source>
        <dbReference type="ARBA" id="ARBA00022690"/>
    </source>
</evidence>
<dbReference type="Gene3D" id="3.10.450.10">
    <property type="match status" value="1"/>
</dbReference>
<dbReference type="GO" id="GO:0031982">
    <property type="term" value="C:vesicle"/>
    <property type="evidence" value="ECO:0007669"/>
    <property type="project" value="TreeGrafter"/>
</dbReference>
<dbReference type="SUPFAM" id="SSF54403">
    <property type="entry name" value="Cystatin/monellin"/>
    <property type="match status" value="1"/>
</dbReference>
<feature type="chain" id="PRO_5042550229" evidence="7">
    <location>
        <begin position="17"/>
        <end position="128"/>
    </location>
</feature>
<sequence>MKTLLLFAVSLTVSNCQLLGGARETAIEDAIIAEVAHFAVSSHPGETSEDGFYDALEKINKAEKQTVAGTLYTLDLQVGASGCTLKSEYDRARCKVKASSASRRCIAKVHVQVWMKPQNAVTEWNCES</sequence>
<gene>
    <name evidence="10" type="primary">LOC100907198</name>
</gene>
<dbReference type="GeneID" id="100907198"/>
<dbReference type="CDD" id="cd00042">
    <property type="entry name" value="CY"/>
    <property type="match status" value="1"/>
</dbReference>
<dbReference type="InterPro" id="IPR000010">
    <property type="entry name" value="Cystatin_dom"/>
</dbReference>
<keyword evidence="6 7" id="KW-0732">Signal</keyword>
<keyword evidence="4" id="KW-0646">Protease inhibitor</keyword>
<evidence type="ECO:0000256" key="5">
    <source>
        <dbReference type="ARBA" id="ARBA00022704"/>
    </source>
</evidence>
<evidence type="ECO:0000256" key="1">
    <source>
        <dbReference type="ARBA" id="ARBA00004613"/>
    </source>
</evidence>
<organism evidence="9 10">
    <name type="scientific">Galendromus occidentalis</name>
    <name type="common">western predatory mite</name>
    <dbReference type="NCBI Taxonomy" id="34638"/>
    <lineage>
        <taxon>Eukaryota</taxon>
        <taxon>Metazoa</taxon>
        <taxon>Ecdysozoa</taxon>
        <taxon>Arthropoda</taxon>
        <taxon>Chelicerata</taxon>
        <taxon>Arachnida</taxon>
        <taxon>Acari</taxon>
        <taxon>Parasitiformes</taxon>
        <taxon>Mesostigmata</taxon>
        <taxon>Gamasina</taxon>
        <taxon>Phytoseioidea</taxon>
        <taxon>Phytoseiidae</taxon>
        <taxon>Typhlodrominae</taxon>
        <taxon>Galendromus</taxon>
    </lineage>
</organism>
<feature type="domain" description="Cystatin" evidence="8">
    <location>
        <begin position="17"/>
        <end position="127"/>
    </location>
</feature>
<dbReference type="Pfam" id="PF00031">
    <property type="entry name" value="Cystatin"/>
    <property type="match status" value="1"/>
</dbReference>
<name>A0AAJ6VV07_9ACAR</name>
<dbReference type="Proteomes" id="UP000694867">
    <property type="component" value="Unplaced"/>
</dbReference>
<protein>
    <submittedName>
        <fullName evidence="10">Salivary cystatin-L2</fullName>
    </submittedName>
</protein>
<comment type="similarity">
    <text evidence="2">Belongs to the cystatin family.</text>
</comment>
<evidence type="ECO:0000256" key="2">
    <source>
        <dbReference type="ARBA" id="ARBA00009403"/>
    </source>
</evidence>